<evidence type="ECO:0000313" key="6">
    <source>
        <dbReference type="EMBL" id="QIR29671.1"/>
    </source>
</evidence>
<keyword evidence="7" id="KW-1185">Reference proteome</keyword>
<keyword evidence="2" id="KW-0058">Aromatic hydrocarbons catabolism</keyword>
<reference evidence="6 7" key="1">
    <citation type="submission" date="2020-02" db="EMBL/GenBank/DDBJ databases">
        <title>Whole genome PO2S7.</title>
        <authorList>
            <person name="Singha K.M."/>
        </authorList>
    </citation>
    <scope>NUCLEOTIDE SEQUENCE [LARGE SCALE GENOMIC DNA]</scope>
    <source>
        <strain evidence="6 7">PO2S7</strain>
    </source>
</reference>
<evidence type="ECO:0000256" key="1">
    <source>
        <dbReference type="ARBA" id="ARBA00009570"/>
    </source>
</evidence>
<evidence type="ECO:0000256" key="2">
    <source>
        <dbReference type="ARBA" id="ARBA00022797"/>
    </source>
</evidence>
<evidence type="ECO:0000259" key="5">
    <source>
        <dbReference type="Pfam" id="PF13577"/>
    </source>
</evidence>
<dbReference type="InterPro" id="IPR037401">
    <property type="entry name" value="SnoaL-like"/>
</dbReference>
<name>A0A6G9RV48_9ENTR</name>
<comment type="similarity">
    <text evidence="1">Belongs to the bacterial ring-hydroxylating dioxygenase beta subunit family.</text>
</comment>
<organism evidence="6 7">
    <name type="scientific">Kluyvera genomosp. 3</name>
    <dbReference type="NCBI Taxonomy" id="2774055"/>
    <lineage>
        <taxon>Bacteria</taxon>
        <taxon>Pseudomonadati</taxon>
        <taxon>Pseudomonadota</taxon>
        <taxon>Gammaproteobacteria</taxon>
        <taxon>Enterobacterales</taxon>
        <taxon>Enterobacteriaceae</taxon>
        <taxon>Kluyvera</taxon>
    </lineage>
</organism>
<dbReference type="KEGG" id="kgn:GY169_11710"/>
<dbReference type="GO" id="GO:0051213">
    <property type="term" value="F:dioxygenase activity"/>
    <property type="evidence" value="ECO:0007669"/>
    <property type="project" value="UniProtKB-KW"/>
</dbReference>
<evidence type="ECO:0000256" key="3">
    <source>
        <dbReference type="ARBA" id="ARBA00022964"/>
    </source>
</evidence>
<dbReference type="Gene3D" id="3.10.450.50">
    <property type="match status" value="1"/>
</dbReference>
<accession>A0A6G9RV48</accession>
<dbReference type="AlphaFoldDB" id="A0A6G9RV48"/>
<dbReference type="Pfam" id="PF13577">
    <property type="entry name" value="SnoaL_4"/>
    <property type="match status" value="1"/>
</dbReference>
<dbReference type="CDD" id="cd00667">
    <property type="entry name" value="ring_hydroxylating_dioxygenases_beta"/>
    <property type="match status" value="1"/>
</dbReference>
<gene>
    <name evidence="6" type="ORF">GY169_11710</name>
</gene>
<dbReference type="InterPro" id="IPR000391">
    <property type="entry name" value="Rng_hydr_dOase-bsu"/>
</dbReference>
<protein>
    <submittedName>
        <fullName evidence="6">Aromatic-ring-hydroxylating dioxygenase subunit beta</fullName>
    </submittedName>
</protein>
<dbReference type="Proteomes" id="UP000503580">
    <property type="component" value="Chromosome"/>
</dbReference>
<dbReference type="SUPFAM" id="SSF54427">
    <property type="entry name" value="NTF2-like"/>
    <property type="match status" value="1"/>
</dbReference>
<evidence type="ECO:0000313" key="7">
    <source>
        <dbReference type="Proteomes" id="UP000503580"/>
    </source>
</evidence>
<dbReference type="InterPro" id="IPR032710">
    <property type="entry name" value="NTF2-like_dom_sf"/>
</dbReference>
<keyword evidence="4" id="KW-0560">Oxidoreductase</keyword>
<evidence type="ECO:0000256" key="4">
    <source>
        <dbReference type="ARBA" id="ARBA00023002"/>
    </source>
</evidence>
<feature type="domain" description="SnoaL-like" evidence="5">
    <location>
        <begin position="11"/>
        <end position="140"/>
    </location>
</feature>
<keyword evidence="3 6" id="KW-0223">Dioxygenase</keyword>
<proteinExistence type="inferred from homology"/>
<dbReference type="EMBL" id="CP050321">
    <property type="protein sequence ID" value="QIR29671.1"/>
    <property type="molecule type" value="Genomic_DNA"/>
</dbReference>
<sequence>MINPEIWQQLVALQTTYSDIVDRAEWARWTELFTDDCCYKVIPRENYDRQLPLSTINLESKGMLKDRIYGIAETLFHDPYYQRHVVGLPHILAMDEKGITARTHYAVFRTKSDGHSEVFNVGYYLDTVVQTAEGLRFASRLCIFDSELVPNSLIYPI</sequence>